<proteinExistence type="predicted"/>
<keyword evidence="2 3" id="KW-0040">ANK repeat</keyword>
<dbReference type="Gene3D" id="1.25.40.20">
    <property type="entry name" value="Ankyrin repeat-containing domain"/>
    <property type="match status" value="1"/>
</dbReference>
<dbReference type="InterPro" id="IPR002110">
    <property type="entry name" value="Ankyrin_rpt"/>
</dbReference>
<reference evidence="5" key="2">
    <citation type="submission" date="2017-02" db="UniProtKB">
        <authorList>
            <consortium name="WormBaseParasite"/>
        </authorList>
    </citation>
    <scope>IDENTIFICATION</scope>
</reference>
<dbReference type="PANTHER" id="PTHR24171:SF8">
    <property type="entry name" value="BRCA1-ASSOCIATED RING DOMAIN PROTEIN 1"/>
    <property type="match status" value="1"/>
</dbReference>
<dbReference type="PROSITE" id="PS50297">
    <property type="entry name" value="ANK_REP_REGION"/>
    <property type="match status" value="1"/>
</dbReference>
<keyword evidence="1" id="KW-0677">Repeat</keyword>
<evidence type="ECO:0000256" key="1">
    <source>
        <dbReference type="ARBA" id="ARBA00022737"/>
    </source>
</evidence>
<dbReference type="PANTHER" id="PTHR24171">
    <property type="entry name" value="ANKYRIN REPEAT DOMAIN-CONTAINING PROTEIN 39-RELATED"/>
    <property type="match status" value="1"/>
</dbReference>
<dbReference type="SMART" id="SM00248">
    <property type="entry name" value="ANK"/>
    <property type="match status" value="1"/>
</dbReference>
<dbReference type="Pfam" id="PF12796">
    <property type="entry name" value="Ank_2"/>
    <property type="match status" value="1"/>
</dbReference>
<dbReference type="STRING" id="6313.A0A0K0D7U4"/>
<reference evidence="4" key="1">
    <citation type="submission" date="2012-09" db="EMBL/GenBank/DDBJ databases">
        <authorList>
            <person name="Martin A.A."/>
        </authorList>
    </citation>
    <scope>NUCLEOTIDE SEQUENCE</scope>
</reference>
<dbReference type="InterPro" id="IPR036770">
    <property type="entry name" value="Ankyrin_rpt-contain_sf"/>
</dbReference>
<evidence type="ECO:0000313" key="4">
    <source>
        <dbReference type="Proteomes" id="UP000035642"/>
    </source>
</evidence>
<dbReference type="GO" id="GO:0031436">
    <property type="term" value="C:BRCA1-BARD1 complex"/>
    <property type="evidence" value="ECO:0007669"/>
    <property type="project" value="TreeGrafter"/>
</dbReference>
<keyword evidence="4" id="KW-1185">Reference proteome</keyword>
<accession>A0A0K0D7U4</accession>
<organism evidence="4 5">
    <name type="scientific">Angiostrongylus cantonensis</name>
    <name type="common">Rat lungworm</name>
    <dbReference type="NCBI Taxonomy" id="6313"/>
    <lineage>
        <taxon>Eukaryota</taxon>
        <taxon>Metazoa</taxon>
        <taxon>Ecdysozoa</taxon>
        <taxon>Nematoda</taxon>
        <taxon>Chromadorea</taxon>
        <taxon>Rhabditida</taxon>
        <taxon>Rhabditina</taxon>
        <taxon>Rhabditomorpha</taxon>
        <taxon>Strongyloidea</taxon>
        <taxon>Metastrongylidae</taxon>
        <taxon>Angiostrongylus</taxon>
    </lineage>
</organism>
<dbReference type="WBParaSite" id="ACAC_0000613901-mRNA-1">
    <property type="protein sequence ID" value="ACAC_0000613901-mRNA-1"/>
    <property type="gene ID" value="ACAC_0000613901"/>
</dbReference>
<dbReference type="Proteomes" id="UP000035642">
    <property type="component" value="Unassembled WGS sequence"/>
</dbReference>
<dbReference type="PROSITE" id="PS50088">
    <property type="entry name" value="ANK_REPEAT"/>
    <property type="match status" value="1"/>
</dbReference>
<evidence type="ECO:0000256" key="2">
    <source>
        <dbReference type="ARBA" id="ARBA00023043"/>
    </source>
</evidence>
<sequence length="91" mass="10250">LLWFTAAKADDITTVMNIFERRPELLNQTDQHLGMTALHWAIDSGCDNVVRYLLAKNADVNAVDPDGNTPLHFGKFELHCVFLYNSVNSSQ</sequence>
<name>A0A0K0D7U4_ANGCA</name>
<dbReference type="SUPFAM" id="SSF48403">
    <property type="entry name" value="Ankyrin repeat"/>
    <property type="match status" value="1"/>
</dbReference>
<dbReference type="GO" id="GO:0004842">
    <property type="term" value="F:ubiquitin-protein transferase activity"/>
    <property type="evidence" value="ECO:0007669"/>
    <property type="project" value="TreeGrafter"/>
</dbReference>
<feature type="repeat" description="ANK" evidence="3">
    <location>
        <begin position="33"/>
        <end position="65"/>
    </location>
</feature>
<evidence type="ECO:0000313" key="5">
    <source>
        <dbReference type="WBParaSite" id="ACAC_0000613901-mRNA-1"/>
    </source>
</evidence>
<evidence type="ECO:0000256" key="3">
    <source>
        <dbReference type="PROSITE-ProRule" id="PRU00023"/>
    </source>
</evidence>
<protein>
    <submittedName>
        <fullName evidence="5">ANK_REP_REGION domain-containing protein</fullName>
    </submittedName>
</protein>
<dbReference type="GO" id="GO:0085020">
    <property type="term" value="P:protein K6-linked ubiquitination"/>
    <property type="evidence" value="ECO:0007669"/>
    <property type="project" value="TreeGrafter"/>
</dbReference>
<dbReference type="AlphaFoldDB" id="A0A0K0D7U4"/>
<dbReference type="GO" id="GO:0070531">
    <property type="term" value="C:BRCA1-A complex"/>
    <property type="evidence" value="ECO:0007669"/>
    <property type="project" value="TreeGrafter"/>
</dbReference>